<dbReference type="Pfam" id="PF00356">
    <property type="entry name" value="LacI"/>
    <property type="match status" value="1"/>
</dbReference>
<dbReference type="SUPFAM" id="SSF47413">
    <property type="entry name" value="lambda repressor-like DNA-binding domains"/>
    <property type="match status" value="1"/>
</dbReference>
<dbReference type="CDD" id="cd06278">
    <property type="entry name" value="PBP1_LacI-like"/>
    <property type="match status" value="1"/>
</dbReference>
<dbReference type="Gene3D" id="1.10.260.40">
    <property type="entry name" value="lambda repressor-like DNA-binding domains"/>
    <property type="match status" value="1"/>
</dbReference>
<evidence type="ECO:0000313" key="7">
    <source>
        <dbReference type="Proteomes" id="UP001501591"/>
    </source>
</evidence>
<evidence type="ECO:0000259" key="5">
    <source>
        <dbReference type="PROSITE" id="PS50932"/>
    </source>
</evidence>
<dbReference type="InterPro" id="IPR028082">
    <property type="entry name" value="Peripla_BP_I"/>
</dbReference>
<keyword evidence="4" id="KW-0804">Transcription</keyword>
<dbReference type="EMBL" id="BAABCP010000001">
    <property type="protein sequence ID" value="GAA3942543.1"/>
    <property type="molecule type" value="Genomic_DNA"/>
</dbReference>
<evidence type="ECO:0000313" key="6">
    <source>
        <dbReference type="EMBL" id="GAA3942543.1"/>
    </source>
</evidence>
<dbReference type="Proteomes" id="UP001501591">
    <property type="component" value="Unassembled WGS sequence"/>
</dbReference>
<evidence type="ECO:0000256" key="1">
    <source>
        <dbReference type="ARBA" id="ARBA00022491"/>
    </source>
</evidence>
<evidence type="ECO:0000256" key="2">
    <source>
        <dbReference type="ARBA" id="ARBA00023015"/>
    </source>
</evidence>
<dbReference type="Pfam" id="PF13377">
    <property type="entry name" value="Peripla_BP_3"/>
    <property type="match status" value="1"/>
</dbReference>
<dbReference type="CDD" id="cd01392">
    <property type="entry name" value="HTH_LacI"/>
    <property type="match status" value="1"/>
</dbReference>
<accession>A0ABP7NC13</accession>
<keyword evidence="3 6" id="KW-0238">DNA-binding</keyword>
<evidence type="ECO:0000256" key="3">
    <source>
        <dbReference type="ARBA" id="ARBA00023125"/>
    </source>
</evidence>
<dbReference type="InterPro" id="IPR010982">
    <property type="entry name" value="Lambda_DNA-bd_dom_sf"/>
</dbReference>
<proteinExistence type="predicted"/>
<name>A0ABP7NC13_9MICO</name>
<evidence type="ECO:0000256" key="4">
    <source>
        <dbReference type="ARBA" id="ARBA00023163"/>
    </source>
</evidence>
<comment type="caution">
    <text evidence="6">The sequence shown here is derived from an EMBL/GenBank/DDBJ whole genome shotgun (WGS) entry which is preliminary data.</text>
</comment>
<organism evidence="6 7">
    <name type="scientific">Microbacterium soli</name>
    <dbReference type="NCBI Taxonomy" id="446075"/>
    <lineage>
        <taxon>Bacteria</taxon>
        <taxon>Bacillati</taxon>
        <taxon>Actinomycetota</taxon>
        <taxon>Actinomycetes</taxon>
        <taxon>Micrococcales</taxon>
        <taxon>Microbacteriaceae</taxon>
        <taxon>Microbacterium</taxon>
    </lineage>
</organism>
<dbReference type="PANTHER" id="PTHR30146">
    <property type="entry name" value="LACI-RELATED TRANSCRIPTIONAL REPRESSOR"/>
    <property type="match status" value="1"/>
</dbReference>
<keyword evidence="2" id="KW-0805">Transcription regulation</keyword>
<dbReference type="RefSeq" id="WP_344819472.1">
    <property type="nucleotide sequence ID" value="NZ_BAABCP010000001.1"/>
</dbReference>
<dbReference type="PROSITE" id="PS50932">
    <property type="entry name" value="HTH_LACI_2"/>
    <property type="match status" value="1"/>
</dbReference>
<gene>
    <name evidence="6" type="ORF">GCM10022383_20480</name>
</gene>
<dbReference type="PANTHER" id="PTHR30146:SF148">
    <property type="entry name" value="HTH-TYPE TRANSCRIPTIONAL REPRESSOR PURR-RELATED"/>
    <property type="match status" value="1"/>
</dbReference>
<dbReference type="GO" id="GO:0003677">
    <property type="term" value="F:DNA binding"/>
    <property type="evidence" value="ECO:0007669"/>
    <property type="project" value="UniProtKB-KW"/>
</dbReference>
<sequence>MARAATSIDVARRAGVSQPTVSRALRDLPNITAATKERVLRAARELDYVPREAGRSLSTPTTRRIAVVSDALTNPYYAELVEPLRQELARIGHRAVLVADSSDDVLTADALSDGSYDGILVTTAARDSRLAADLRSRGIPHVFVNRTVDDHNSHTCGFAEDEGTRLIAELLTDAGHEHIVFLAGHPRFSTAHERETGLRTALRERSVRLSDRDVHHIDYTVDAGYAATVRILRGPQPPTAIVCGNDIVAIGALNAARDLGWNVPEDITVVAFDDIPAAGWSVISLTTVHCDLPTLARVSVQTLKKAIDGEEQPMHHRLGVQLVHRTSHGAPRGTCSPMAR</sequence>
<dbReference type="SMART" id="SM00354">
    <property type="entry name" value="HTH_LACI"/>
    <property type="match status" value="1"/>
</dbReference>
<dbReference type="Gene3D" id="3.40.50.2300">
    <property type="match status" value="2"/>
</dbReference>
<dbReference type="InterPro" id="IPR046335">
    <property type="entry name" value="LacI/GalR-like_sensor"/>
</dbReference>
<reference evidence="7" key="1">
    <citation type="journal article" date="2019" name="Int. J. Syst. Evol. Microbiol.">
        <title>The Global Catalogue of Microorganisms (GCM) 10K type strain sequencing project: providing services to taxonomists for standard genome sequencing and annotation.</title>
        <authorList>
            <consortium name="The Broad Institute Genomics Platform"/>
            <consortium name="The Broad Institute Genome Sequencing Center for Infectious Disease"/>
            <person name="Wu L."/>
            <person name="Ma J."/>
        </authorList>
    </citation>
    <scope>NUCLEOTIDE SEQUENCE [LARGE SCALE GENOMIC DNA]</scope>
    <source>
        <strain evidence="7">JCM 17024</strain>
    </source>
</reference>
<keyword evidence="1" id="KW-0678">Repressor</keyword>
<dbReference type="SUPFAM" id="SSF53822">
    <property type="entry name" value="Periplasmic binding protein-like I"/>
    <property type="match status" value="1"/>
</dbReference>
<keyword evidence="7" id="KW-1185">Reference proteome</keyword>
<dbReference type="InterPro" id="IPR000843">
    <property type="entry name" value="HTH_LacI"/>
</dbReference>
<feature type="domain" description="HTH lacI-type" evidence="5">
    <location>
        <begin position="5"/>
        <end position="59"/>
    </location>
</feature>
<protein>
    <submittedName>
        <fullName evidence="6">LacI family DNA-binding transcriptional regulator</fullName>
    </submittedName>
</protein>